<dbReference type="Proteomes" id="UP000183656">
    <property type="component" value="Unassembled WGS sequence"/>
</dbReference>
<dbReference type="RefSeq" id="WP_083427669.1">
    <property type="nucleotide sequence ID" value="NZ_FPBX01000006.1"/>
</dbReference>
<feature type="domain" description="Glycosyltransferase 2-like" evidence="6">
    <location>
        <begin position="142"/>
        <end position="241"/>
    </location>
</feature>
<dbReference type="SUPFAM" id="SSF53448">
    <property type="entry name" value="Nucleotide-diphospho-sugar transferases"/>
    <property type="match status" value="1"/>
</dbReference>
<dbReference type="GO" id="GO:0016757">
    <property type="term" value="F:glycosyltransferase activity"/>
    <property type="evidence" value="ECO:0007669"/>
    <property type="project" value="UniProtKB-KW"/>
</dbReference>
<feature type="compositionally biased region" description="Pro residues" evidence="5">
    <location>
        <begin position="111"/>
        <end position="122"/>
    </location>
</feature>
<comment type="similarity">
    <text evidence="1">Belongs to the glycosyltransferase 2 family.</text>
</comment>
<evidence type="ECO:0000256" key="4">
    <source>
        <dbReference type="SAM" id="Coils"/>
    </source>
</evidence>
<keyword evidence="2" id="KW-0328">Glycosyltransferase</keyword>
<dbReference type="EMBL" id="FPBX01000006">
    <property type="protein sequence ID" value="SFU49594.1"/>
    <property type="molecule type" value="Genomic_DNA"/>
</dbReference>
<dbReference type="SUPFAM" id="SSF53756">
    <property type="entry name" value="UDP-Glycosyltransferase/glycogen phosphorylase"/>
    <property type="match status" value="1"/>
</dbReference>
<dbReference type="OrthoDB" id="9790457at2"/>
<keyword evidence="3 8" id="KW-0808">Transferase</keyword>
<organism evidence="8 9">
    <name type="scientific">Paenacidovorax caeni</name>
    <dbReference type="NCBI Taxonomy" id="343013"/>
    <lineage>
        <taxon>Bacteria</taxon>
        <taxon>Pseudomonadati</taxon>
        <taxon>Pseudomonadota</taxon>
        <taxon>Betaproteobacteria</taxon>
        <taxon>Burkholderiales</taxon>
        <taxon>Comamonadaceae</taxon>
        <taxon>Paenacidovorax</taxon>
    </lineage>
</organism>
<protein>
    <submittedName>
        <fullName evidence="8">Glycosyltransferase, GT2 family</fullName>
    </submittedName>
</protein>
<evidence type="ECO:0000256" key="1">
    <source>
        <dbReference type="ARBA" id="ARBA00006739"/>
    </source>
</evidence>
<sequence length="804" mass="89518">MTPPRDRPPSEPLSAADLLSLVQTQSAQLAHAEQKLSELQYAHRQALSALQTAQAQLAEHQTAAQALEQLRQQHQALAAHLHEIRHSTVIRATRPLVNAKLRLDQALGRRPAPPPELPPSPAPTQAAPADTAPVAPAPGVDIIVPVFKGLEDTQRCLQSVLDSSNQTPARLIVINDASPEPALTDWLRALAAREPRVTLLENTENLGFVATVNRGMALSDTQDVLLLNSDTEVANDWLDRLRVAAYGHARIGTVTPFSSNATICSYPRFCEANALPEGWSTAALDALCTQSQPGAVIDIPTAVGFCMYIRRDCLRQVGLFDVENFGIGYGEENDFCQRAATLGWRNVQALDTFVLHTGGVSFGAHKSPREQAAFTTLQRLHPGYASAVQEHVQSDPARPYRQRLDVARLRASALPRILAVSHGWGGGTQRHVEELARHLHGHAVFLLLSPLPEGMVRLRWLDEREGFAQDFHWPTEQPQLTALLREMGVCHVHYHHLVGHAREVMHLHEPLGVGYDFTAHDYYSACPQISLTTARATYCGERGLDQCRACVQERPTTTQESIDDWRLRYRLFLRQARWVLAPSHDCAQRMQRYFPQARIRYAPHTDMLHQPAVPVRAPQRLPTQGHLRIFLVGGLSAIKGGDVAEAVALEAARQNAPLELHLLGYVFRTFKAQPEASLTIHGTYKDNDLPRLLERLQPHLVWFPAVWPETYSYTLSTCLQAGLPVVTTDLGAFTERLAQRPWTWVRPWDTPAQDWLAFFLRLRQQHFIEGTAPEGAPAVAPQAAPQESPWDYARDYLQGLAPRS</sequence>
<feature type="compositionally biased region" description="Low complexity" evidence="5">
    <location>
        <begin position="123"/>
        <end position="134"/>
    </location>
</feature>
<reference evidence="8 9" key="1">
    <citation type="submission" date="2016-10" db="EMBL/GenBank/DDBJ databases">
        <authorList>
            <person name="de Groot N.N."/>
        </authorList>
    </citation>
    <scope>NUCLEOTIDE SEQUENCE [LARGE SCALE GENOMIC DNA]</scope>
    <source>
        <strain evidence="8 9">R-24608</strain>
    </source>
</reference>
<evidence type="ECO:0000313" key="8">
    <source>
        <dbReference type="EMBL" id="SFU49594.1"/>
    </source>
</evidence>
<dbReference type="Pfam" id="PF00535">
    <property type="entry name" value="Glycos_transf_2"/>
    <property type="match status" value="1"/>
</dbReference>
<dbReference type="PANTHER" id="PTHR43179:SF12">
    <property type="entry name" value="GALACTOFURANOSYLTRANSFERASE GLFT2"/>
    <property type="match status" value="1"/>
</dbReference>
<dbReference type="Gene3D" id="3.40.50.2000">
    <property type="entry name" value="Glycogen Phosphorylase B"/>
    <property type="match status" value="2"/>
</dbReference>
<accession>A0A1I7GME1</accession>
<dbReference type="PANTHER" id="PTHR43179">
    <property type="entry name" value="RHAMNOSYLTRANSFERASE WBBL"/>
    <property type="match status" value="1"/>
</dbReference>
<proteinExistence type="inferred from homology"/>
<dbReference type="InterPro" id="IPR028098">
    <property type="entry name" value="Glyco_trans_4-like_N"/>
</dbReference>
<feature type="coiled-coil region" evidence="4">
    <location>
        <begin position="22"/>
        <end position="87"/>
    </location>
</feature>
<name>A0A1I7GME1_9BURK</name>
<evidence type="ECO:0000256" key="3">
    <source>
        <dbReference type="ARBA" id="ARBA00022679"/>
    </source>
</evidence>
<dbReference type="Gene3D" id="3.90.550.10">
    <property type="entry name" value="Spore Coat Polysaccharide Biosynthesis Protein SpsA, Chain A"/>
    <property type="match status" value="1"/>
</dbReference>
<feature type="region of interest" description="Disordered" evidence="5">
    <location>
        <begin position="108"/>
        <end position="134"/>
    </location>
</feature>
<dbReference type="STRING" id="343013.SAMN04489707_100638"/>
<dbReference type="InterPro" id="IPR001173">
    <property type="entry name" value="Glyco_trans_2-like"/>
</dbReference>
<evidence type="ECO:0000256" key="2">
    <source>
        <dbReference type="ARBA" id="ARBA00022676"/>
    </source>
</evidence>
<evidence type="ECO:0000259" key="7">
    <source>
        <dbReference type="Pfam" id="PF13439"/>
    </source>
</evidence>
<keyword evidence="9" id="KW-1185">Reference proteome</keyword>
<gene>
    <name evidence="8" type="ORF">SAMN04489707_100638</name>
</gene>
<evidence type="ECO:0000313" key="9">
    <source>
        <dbReference type="Proteomes" id="UP000183656"/>
    </source>
</evidence>
<keyword evidence="4" id="KW-0175">Coiled coil</keyword>
<feature type="domain" description="Glycosyltransferase subfamily 4-like N-terminal" evidence="7">
    <location>
        <begin position="426"/>
        <end position="603"/>
    </location>
</feature>
<evidence type="ECO:0000256" key="5">
    <source>
        <dbReference type="SAM" id="MobiDB-lite"/>
    </source>
</evidence>
<evidence type="ECO:0000259" key="6">
    <source>
        <dbReference type="Pfam" id="PF00535"/>
    </source>
</evidence>
<dbReference type="InterPro" id="IPR029044">
    <property type="entry name" value="Nucleotide-diphossugar_trans"/>
</dbReference>
<dbReference type="AlphaFoldDB" id="A0A1I7GME1"/>
<dbReference type="Pfam" id="PF13439">
    <property type="entry name" value="Glyco_transf_4"/>
    <property type="match status" value="1"/>
</dbReference>